<gene>
    <name evidence="3" type="ORF">ECRASSUSDP1_LOCUS21492</name>
</gene>
<feature type="domain" description="Exoribonuclease phosphorolytic" evidence="2">
    <location>
        <begin position="7"/>
        <end position="139"/>
    </location>
</feature>
<reference evidence="3" key="1">
    <citation type="submission" date="2023-07" db="EMBL/GenBank/DDBJ databases">
        <authorList>
            <consortium name="AG Swart"/>
            <person name="Singh M."/>
            <person name="Singh A."/>
            <person name="Seah K."/>
            <person name="Emmerich C."/>
        </authorList>
    </citation>
    <scope>NUCLEOTIDE SEQUENCE</scope>
    <source>
        <strain evidence="3">DP1</strain>
    </source>
</reference>
<dbReference type="Proteomes" id="UP001295684">
    <property type="component" value="Unassembled WGS sequence"/>
</dbReference>
<evidence type="ECO:0000313" key="3">
    <source>
        <dbReference type="EMBL" id="CAI2380065.1"/>
    </source>
</evidence>
<protein>
    <recommendedName>
        <fullName evidence="2">Exoribonuclease phosphorolytic domain-containing protein</fullName>
    </recommendedName>
</protein>
<dbReference type="GO" id="GO:0003723">
    <property type="term" value="F:RNA binding"/>
    <property type="evidence" value="ECO:0007669"/>
    <property type="project" value="TreeGrafter"/>
</dbReference>
<dbReference type="InterPro" id="IPR020568">
    <property type="entry name" value="Ribosomal_Su5_D2-typ_SF"/>
</dbReference>
<name>A0AAD1XXN1_EUPCR</name>
<accession>A0AAD1XXN1</accession>
<evidence type="ECO:0000256" key="1">
    <source>
        <dbReference type="ARBA" id="ARBA00006678"/>
    </source>
</evidence>
<dbReference type="SUPFAM" id="SSF54211">
    <property type="entry name" value="Ribosomal protein S5 domain 2-like"/>
    <property type="match status" value="1"/>
</dbReference>
<dbReference type="PANTHER" id="PTHR11953:SF0">
    <property type="entry name" value="EXOSOME COMPLEX COMPONENT RRP41"/>
    <property type="match status" value="1"/>
</dbReference>
<keyword evidence="4" id="KW-1185">Reference proteome</keyword>
<proteinExistence type="inferred from homology"/>
<dbReference type="GO" id="GO:0000177">
    <property type="term" value="C:cytoplasmic exosome (RNase complex)"/>
    <property type="evidence" value="ECO:0007669"/>
    <property type="project" value="TreeGrafter"/>
</dbReference>
<dbReference type="GO" id="GO:0016075">
    <property type="term" value="P:rRNA catabolic process"/>
    <property type="evidence" value="ECO:0007669"/>
    <property type="project" value="TreeGrafter"/>
</dbReference>
<dbReference type="EMBL" id="CAMPGE010021974">
    <property type="protein sequence ID" value="CAI2380065.1"/>
    <property type="molecule type" value="Genomic_DNA"/>
</dbReference>
<dbReference type="Gene3D" id="3.30.230.70">
    <property type="entry name" value="GHMP Kinase, N-terminal domain"/>
    <property type="match status" value="1"/>
</dbReference>
<dbReference type="InterPro" id="IPR001247">
    <property type="entry name" value="ExoRNase_PH_dom1"/>
</dbReference>
<dbReference type="PANTHER" id="PTHR11953">
    <property type="entry name" value="EXOSOME COMPLEX COMPONENT"/>
    <property type="match status" value="1"/>
</dbReference>
<dbReference type="AlphaFoldDB" id="A0AAD1XXN1"/>
<organism evidence="3 4">
    <name type="scientific">Euplotes crassus</name>
    <dbReference type="NCBI Taxonomy" id="5936"/>
    <lineage>
        <taxon>Eukaryota</taxon>
        <taxon>Sar</taxon>
        <taxon>Alveolata</taxon>
        <taxon>Ciliophora</taxon>
        <taxon>Intramacronucleata</taxon>
        <taxon>Spirotrichea</taxon>
        <taxon>Hypotrichia</taxon>
        <taxon>Euplotida</taxon>
        <taxon>Euplotidae</taxon>
        <taxon>Moneuplotes</taxon>
    </lineage>
</organism>
<comment type="caution">
    <text evidence="3">The sequence shown here is derived from an EMBL/GenBank/DDBJ whole genome shotgun (WGS) entry which is preliminary data.</text>
</comment>
<dbReference type="Pfam" id="PF01138">
    <property type="entry name" value="RNase_PH"/>
    <property type="match status" value="1"/>
</dbReference>
<dbReference type="InterPro" id="IPR050080">
    <property type="entry name" value="RNase_PH"/>
</dbReference>
<sequence length="226" mass="25554">MPQTPTIKDFAVKTSINPACAGSVFLETSECKIVCEIEGPSISGAKNVQSIQVRIEDTTVDKIIEQTLGDDDFEKDKELKVKRVELEQVLTSITENLVRMEEYPNMELAITFKIFENRMNIKQYLALALSMALVHSGIQTNTIMVPCAIAKTEDGDYILDPKQTEWESSISKLFICFDIEQDEVIHMESSCSKAQSLEEINKMIDILKLAGKEYSKLIFEKINMEN</sequence>
<evidence type="ECO:0000313" key="4">
    <source>
        <dbReference type="Proteomes" id="UP001295684"/>
    </source>
</evidence>
<dbReference type="GO" id="GO:0071051">
    <property type="term" value="P:poly(A)-dependent snoRNA 3'-end processing"/>
    <property type="evidence" value="ECO:0007669"/>
    <property type="project" value="TreeGrafter"/>
</dbReference>
<comment type="similarity">
    <text evidence="1">Belongs to the RNase PH family.</text>
</comment>
<dbReference type="InterPro" id="IPR036345">
    <property type="entry name" value="ExoRNase_PH_dom2_sf"/>
</dbReference>
<evidence type="ECO:0000259" key="2">
    <source>
        <dbReference type="Pfam" id="PF01138"/>
    </source>
</evidence>
<dbReference type="GO" id="GO:0000176">
    <property type="term" value="C:nuclear exosome (RNase complex)"/>
    <property type="evidence" value="ECO:0007669"/>
    <property type="project" value="TreeGrafter"/>
</dbReference>
<dbReference type="SUPFAM" id="SSF55666">
    <property type="entry name" value="Ribonuclease PH domain 2-like"/>
    <property type="match status" value="1"/>
</dbReference>
<dbReference type="GO" id="GO:0005730">
    <property type="term" value="C:nucleolus"/>
    <property type="evidence" value="ECO:0007669"/>
    <property type="project" value="TreeGrafter"/>
</dbReference>
<dbReference type="GO" id="GO:0071028">
    <property type="term" value="P:nuclear mRNA surveillance"/>
    <property type="evidence" value="ECO:0007669"/>
    <property type="project" value="TreeGrafter"/>
</dbReference>
<dbReference type="InterPro" id="IPR027408">
    <property type="entry name" value="PNPase/RNase_PH_dom_sf"/>
</dbReference>
<dbReference type="GO" id="GO:0034475">
    <property type="term" value="P:U4 snRNA 3'-end processing"/>
    <property type="evidence" value="ECO:0007669"/>
    <property type="project" value="TreeGrafter"/>
</dbReference>